<name>A0A0F8W588_9ZZZZ</name>
<dbReference type="EMBL" id="LAZR01067348">
    <property type="protein sequence ID" value="KKK51763.1"/>
    <property type="molecule type" value="Genomic_DNA"/>
</dbReference>
<accession>A0A0F8W588</accession>
<gene>
    <name evidence="1" type="ORF">LCGC14_3111680</name>
</gene>
<sequence length="61" mass="7292">MKSKESRPETKDSNLIEILNSGWVIRKKHIPRCKEYIILVRGNEEMIYDGDNQRIVSLYKR</sequence>
<comment type="caution">
    <text evidence="1">The sequence shown here is derived from an EMBL/GenBank/DDBJ whole genome shotgun (WGS) entry which is preliminary data.</text>
</comment>
<protein>
    <submittedName>
        <fullName evidence="1">Uncharacterized protein</fullName>
    </submittedName>
</protein>
<reference evidence="1" key="1">
    <citation type="journal article" date="2015" name="Nature">
        <title>Complex archaea that bridge the gap between prokaryotes and eukaryotes.</title>
        <authorList>
            <person name="Spang A."/>
            <person name="Saw J.H."/>
            <person name="Jorgensen S.L."/>
            <person name="Zaremba-Niedzwiedzka K."/>
            <person name="Martijn J."/>
            <person name="Lind A.E."/>
            <person name="van Eijk R."/>
            <person name="Schleper C."/>
            <person name="Guy L."/>
            <person name="Ettema T.J."/>
        </authorList>
    </citation>
    <scope>NUCLEOTIDE SEQUENCE</scope>
</reference>
<proteinExistence type="predicted"/>
<evidence type="ECO:0000313" key="1">
    <source>
        <dbReference type="EMBL" id="KKK51763.1"/>
    </source>
</evidence>
<organism evidence="1">
    <name type="scientific">marine sediment metagenome</name>
    <dbReference type="NCBI Taxonomy" id="412755"/>
    <lineage>
        <taxon>unclassified sequences</taxon>
        <taxon>metagenomes</taxon>
        <taxon>ecological metagenomes</taxon>
    </lineage>
</organism>
<dbReference type="AlphaFoldDB" id="A0A0F8W588"/>